<feature type="compositionally biased region" description="Low complexity" evidence="1">
    <location>
        <begin position="73"/>
        <end position="89"/>
    </location>
</feature>
<feature type="region of interest" description="Disordered" evidence="1">
    <location>
        <begin position="145"/>
        <end position="192"/>
    </location>
</feature>
<feature type="compositionally biased region" description="Low complexity" evidence="1">
    <location>
        <begin position="104"/>
        <end position="133"/>
    </location>
</feature>
<dbReference type="SUPFAM" id="SSF48097">
    <property type="entry name" value="Regulator of G-protein signaling, RGS"/>
    <property type="match status" value="1"/>
</dbReference>
<dbReference type="EMBL" id="JARKHS020032514">
    <property type="protein sequence ID" value="KAK8759857.1"/>
    <property type="molecule type" value="Genomic_DNA"/>
</dbReference>
<dbReference type="PANTHER" id="PTHR10845:SF192">
    <property type="entry name" value="DOUBLE HIT, ISOFORM B"/>
    <property type="match status" value="1"/>
</dbReference>
<feature type="region of interest" description="Disordered" evidence="1">
    <location>
        <begin position="236"/>
        <end position="266"/>
    </location>
</feature>
<dbReference type="PROSITE" id="PS50132">
    <property type="entry name" value="RGS"/>
    <property type="match status" value="1"/>
</dbReference>
<sequence length="406" mass="43349">MSNSTQTASAAEEADPQPEEHHKQQQQRQAPECRGPGEPAPSARTSSPPPATESPPAPSDGDGLQQALPTTPPSAATAGGPEAEVTTEPRTAEAETTRPDATARLRPAAAAEAAATPAPAAKKPSPAPSVASAAGGAPVVVVPDTSPSWAGPSRVGISVSEPSGGGDSGRVCGSLQNNNNSGSPPQEVSATTPVRNKQSKTCCLCWCCCCSCSWRGSRPVYASLQKPAKLSSLALKSNNGNVRSPRDNNQRLTAGDSIFNGDGEPPPTLEEIRTWGDSFEKLMKCSAGRKVFRDFLKCEYSEENILFWLACEDLKQESNPELIEEKARAIYEDYISILSPKEVSLDSRVREIINRNMVEPTPHTFDEAQLQIYTLMHRDSYPRFVNSPLYRKLAQLPSPSRKGSAA</sequence>
<dbReference type="InterPro" id="IPR016137">
    <property type="entry name" value="RGS"/>
</dbReference>
<reference evidence="3 4" key="1">
    <citation type="journal article" date="2023" name="Arcadia Sci">
        <title>De novo assembly of a long-read Amblyomma americanum tick genome.</title>
        <authorList>
            <person name="Chou S."/>
            <person name="Poskanzer K.E."/>
            <person name="Rollins M."/>
            <person name="Thuy-Boun P.S."/>
        </authorList>
    </citation>
    <scope>NUCLEOTIDE SEQUENCE [LARGE SCALE GENOMIC DNA]</scope>
    <source>
        <strain evidence="3">F_SG_1</strain>
        <tissue evidence="3">Salivary glands</tissue>
    </source>
</reference>
<dbReference type="Gene3D" id="1.10.167.10">
    <property type="entry name" value="Regulator of G-protein Signalling 4, domain 2"/>
    <property type="match status" value="1"/>
</dbReference>
<keyword evidence="4" id="KW-1185">Reference proteome</keyword>
<dbReference type="SMART" id="SM00315">
    <property type="entry name" value="RGS"/>
    <property type="match status" value="1"/>
</dbReference>
<name>A0AAQ4DBL7_AMBAM</name>
<dbReference type="InterPro" id="IPR044926">
    <property type="entry name" value="RGS_subdomain_2"/>
</dbReference>
<dbReference type="CDD" id="cd08718">
    <property type="entry name" value="RGS_RZ-like"/>
    <property type="match status" value="1"/>
</dbReference>
<comment type="caution">
    <text evidence="3">The sequence shown here is derived from an EMBL/GenBank/DDBJ whole genome shotgun (WGS) entry which is preliminary data.</text>
</comment>
<evidence type="ECO:0000313" key="4">
    <source>
        <dbReference type="Proteomes" id="UP001321473"/>
    </source>
</evidence>
<feature type="compositionally biased region" description="Polar residues" evidence="1">
    <location>
        <begin position="174"/>
        <end position="192"/>
    </location>
</feature>
<dbReference type="Pfam" id="PF00615">
    <property type="entry name" value="RGS"/>
    <property type="match status" value="1"/>
</dbReference>
<dbReference type="InterPro" id="IPR036305">
    <property type="entry name" value="RGS_sf"/>
</dbReference>
<evidence type="ECO:0000256" key="1">
    <source>
        <dbReference type="SAM" id="MobiDB-lite"/>
    </source>
</evidence>
<feature type="domain" description="RGS" evidence="2">
    <location>
        <begin position="278"/>
        <end position="394"/>
    </location>
</feature>
<evidence type="ECO:0000259" key="2">
    <source>
        <dbReference type="PROSITE" id="PS50132"/>
    </source>
</evidence>
<feature type="compositionally biased region" description="Basic and acidic residues" evidence="1">
    <location>
        <begin position="90"/>
        <end position="103"/>
    </location>
</feature>
<proteinExistence type="predicted"/>
<gene>
    <name evidence="3" type="ORF">V5799_028872</name>
</gene>
<protein>
    <recommendedName>
        <fullName evidence="2">RGS domain-containing protein</fullName>
    </recommendedName>
</protein>
<evidence type="ECO:0000313" key="3">
    <source>
        <dbReference type="EMBL" id="KAK8759857.1"/>
    </source>
</evidence>
<feature type="compositionally biased region" description="Pro residues" evidence="1">
    <location>
        <begin position="47"/>
        <end position="58"/>
    </location>
</feature>
<feature type="region of interest" description="Disordered" evidence="1">
    <location>
        <begin position="1"/>
        <end position="133"/>
    </location>
</feature>
<dbReference type="AlphaFoldDB" id="A0AAQ4DBL7"/>
<organism evidence="3 4">
    <name type="scientific">Amblyomma americanum</name>
    <name type="common">Lone star tick</name>
    <dbReference type="NCBI Taxonomy" id="6943"/>
    <lineage>
        <taxon>Eukaryota</taxon>
        <taxon>Metazoa</taxon>
        <taxon>Ecdysozoa</taxon>
        <taxon>Arthropoda</taxon>
        <taxon>Chelicerata</taxon>
        <taxon>Arachnida</taxon>
        <taxon>Acari</taxon>
        <taxon>Parasitiformes</taxon>
        <taxon>Ixodida</taxon>
        <taxon>Ixodoidea</taxon>
        <taxon>Ixodidae</taxon>
        <taxon>Amblyomminae</taxon>
        <taxon>Amblyomma</taxon>
    </lineage>
</organism>
<dbReference type="FunFam" id="1.10.167.10:FF:000001">
    <property type="entry name" value="Putative regulator of g-protein signaling 12"/>
    <property type="match status" value="1"/>
</dbReference>
<accession>A0AAQ4DBL7</accession>
<dbReference type="Proteomes" id="UP001321473">
    <property type="component" value="Unassembled WGS sequence"/>
</dbReference>
<dbReference type="PRINTS" id="PR01301">
    <property type="entry name" value="RGSPROTEIN"/>
</dbReference>
<dbReference type="PANTHER" id="PTHR10845">
    <property type="entry name" value="REGULATOR OF G PROTEIN SIGNALING"/>
    <property type="match status" value="1"/>
</dbReference>